<dbReference type="AlphaFoldDB" id="A0A849CH93"/>
<organism evidence="1 2">
    <name type="scientific">Nocardia uniformis</name>
    <dbReference type="NCBI Taxonomy" id="53432"/>
    <lineage>
        <taxon>Bacteria</taxon>
        <taxon>Bacillati</taxon>
        <taxon>Actinomycetota</taxon>
        <taxon>Actinomycetes</taxon>
        <taxon>Mycobacteriales</taxon>
        <taxon>Nocardiaceae</taxon>
        <taxon>Nocardia</taxon>
    </lineage>
</organism>
<dbReference type="EMBL" id="JABELX010000020">
    <property type="protein sequence ID" value="NNH75279.1"/>
    <property type="molecule type" value="Genomic_DNA"/>
</dbReference>
<dbReference type="Proteomes" id="UP000586827">
    <property type="component" value="Unassembled WGS sequence"/>
</dbReference>
<gene>
    <name evidence="1" type="ORF">HLB23_36425</name>
</gene>
<sequence length="85" mass="9537">MYRIVHDEEVVSQIAALPVDSLDAFAELCATLSVAPWNGEPLNPDNPDGAVRCWVFMWPTGSGQAIFMIDERDRAVHILRLQWLA</sequence>
<keyword evidence="2" id="KW-1185">Reference proteome</keyword>
<comment type="caution">
    <text evidence="1">The sequence shown here is derived from an EMBL/GenBank/DDBJ whole genome shotgun (WGS) entry which is preliminary data.</text>
</comment>
<evidence type="ECO:0000313" key="1">
    <source>
        <dbReference type="EMBL" id="NNH75279.1"/>
    </source>
</evidence>
<reference evidence="1 2" key="1">
    <citation type="submission" date="2020-05" db="EMBL/GenBank/DDBJ databases">
        <title>MicrobeNet Type strains.</title>
        <authorList>
            <person name="Nicholson A.C."/>
        </authorList>
    </citation>
    <scope>NUCLEOTIDE SEQUENCE [LARGE SCALE GENOMIC DNA]</scope>
    <source>
        <strain evidence="1 2">JCM 3224</strain>
    </source>
</reference>
<accession>A0A849CH93</accession>
<evidence type="ECO:0000313" key="2">
    <source>
        <dbReference type="Proteomes" id="UP000586827"/>
    </source>
</evidence>
<dbReference type="RefSeq" id="WP_067528352.1">
    <property type="nucleotide sequence ID" value="NZ_JABELX010000020.1"/>
</dbReference>
<protein>
    <submittedName>
        <fullName evidence="1">Uncharacterized protein</fullName>
    </submittedName>
</protein>
<proteinExistence type="predicted"/>
<name>A0A849CH93_9NOCA</name>